<keyword evidence="2" id="KW-1185">Reference proteome</keyword>
<proteinExistence type="predicted"/>
<dbReference type="AlphaFoldDB" id="A0A1Z5RHD5"/>
<dbReference type="Proteomes" id="UP000000768">
    <property type="component" value="Chromosome 5"/>
</dbReference>
<reference evidence="2" key="2">
    <citation type="journal article" date="2018" name="Plant J.">
        <title>The Sorghum bicolor reference genome: improved assembly, gene annotations, a transcriptome atlas, and signatures of genome organization.</title>
        <authorList>
            <person name="McCormick R.F."/>
            <person name="Truong S.K."/>
            <person name="Sreedasyam A."/>
            <person name="Jenkins J."/>
            <person name="Shu S."/>
            <person name="Sims D."/>
            <person name="Kennedy M."/>
            <person name="Amirebrahimi M."/>
            <person name="Weers B.D."/>
            <person name="McKinley B."/>
            <person name="Mattison A."/>
            <person name="Morishige D.T."/>
            <person name="Grimwood J."/>
            <person name="Schmutz J."/>
            <person name="Mullet J.E."/>
        </authorList>
    </citation>
    <scope>NUCLEOTIDE SEQUENCE [LARGE SCALE GENOMIC DNA]</scope>
    <source>
        <strain evidence="2">cv. BTx623</strain>
    </source>
</reference>
<dbReference type="EMBL" id="CM000764">
    <property type="protein sequence ID" value="OQU82845.1"/>
    <property type="molecule type" value="Genomic_DNA"/>
</dbReference>
<accession>A0A1Z5RHD5</accession>
<evidence type="ECO:0000313" key="1">
    <source>
        <dbReference type="EMBL" id="OQU82845.1"/>
    </source>
</evidence>
<gene>
    <name evidence="1" type="ORF">SORBI_3005G029300</name>
</gene>
<dbReference type="Gramene" id="OQU82845">
    <property type="protein sequence ID" value="OQU82845"/>
    <property type="gene ID" value="SORBI_3005G029300"/>
</dbReference>
<evidence type="ECO:0000313" key="2">
    <source>
        <dbReference type="Proteomes" id="UP000000768"/>
    </source>
</evidence>
<reference evidence="1 2" key="1">
    <citation type="journal article" date="2009" name="Nature">
        <title>The Sorghum bicolor genome and the diversification of grasses.</title>
        <authorList>
            <person name="Paterson A.H."/>
            <person name="Bowers J.E."/>
            <person name="Bruggmann R."/>
            <person name="Dubchak I."/>
            <person name="Grimwood J."/>
            <person name="Gundlach H."/>
            <person name="Haberer G."/>
            <person name="Hellsten U."/>
            <person name="Mitros T."/>
            <person name="Poliakov A."/>
            <person name="Schmutz J."/>
            <person name="Spannagl M."/>
            <person name="Tang H."/>
            <person name="Wang X."/>
            <person name="Wicker T."/>
            <person name="Bharti A.K."/>
            <person name="Chapman J."/>
            <person name="Feltus F.A."/>
            <person name="Gowik U."/>
            <person name="Grigoriev I.V."/>
            <person name="Lyons E."/>
            <person name="Maher C.A."/>
            <person name="Martis M."/>
            <person name="Narechania A."/>
            <person name="Otillar R.P."/>
            <person name="Penning B.W."/>
            <person name="Salamov A.A."/>
            <person name="Wang Y."/>
            <person name="Zhang L."/>
            <person name="Carpita N.C."/>
            <person name="Freeling M."/>
            <person name="Gingle A.R."/>
            <person name="Hash C.T."/>
            <person name="Keller B."/>
            <person name="Klein P."/>
            <person name="Kresovich S."/>
            <person name="McCann M.C."/>
            <person name="Ming R."/>
            <person name="Peterson D.G."/>
            <person name="Mehboob-ur-Rahman"/>
            <person name="Ware D."/>
            <person name="Westhoff P."/>
            <person name="Mayer K.F."/>
            <person name="Messing J."/>
            <person name="Rokhsar D.S."/>
        </authorList>
    </citation>
    <scope>NUCLEOTIDE SEQUENCE [LARGE SCALE GENOMIC DNA]</scope>
    <source>
        <strain evidence="2">cv. BTx623</strain>
    </source>
</reference>
<name>A0A1Z5RHD5_SORBI</name>
<organism evidence="1 2">
    <name type="scientific">Sorghum bicolor</name>
    <name type="common">Sorghum</name>
    <name type="synonym">Sorghum vulgare</name>
    <dbReference type="NCBI Taxonomy" id="4558"/>
    <lineage>
        <taxon>Eukaryota</taxon>
        <taxon>Viridiplantae</taxon>
        <taxon>Streptophyta</taxon>
        <taxon>Embryophyta</taxon>
        <taxon>Tracheophyta</taxon>
        <taxon>Spermatophyta</taxon>
        <taxon>Magnoliopsida</taxon>
        <taxon>Liliopsida</taxon>
        <taxon>Poales</taxon>
        <taxon>Poaceae</taxon>
        <taxon>PACMAD clade</taxon>
        <taxon>Panicoideae</taxon>
        <taxon>Andropogonodae</taxon>
        <taxon>Andropogoneae</taxon>
        <taxon>Sorghinae</taxon>
        <taxon>Sorghum</taxon>
    </lineage>
</organism>
<sequence>MCERPQEEQSSRPIYGTASDLPQLLQLHGQLPLRGPDIAHLAQGITR</sequence>
<protein>
    <submittedName>
        <fullName evidence="1">Uncharacterized protein</fullName>
    </submittedName>
</protein>